<dbReference type="SUPFAM" id="SSF52540">
    <property type="entry name" value="P-loop containing nucleoside triphosphate hydrolases"/>
    <property type="match status" value="1"/>
</dbReference>
<dbReference type="AlphaFoldDB" id="A0A196SBE8"/>
<dbReference type="InterPro" id="IPR027417">
    <property type="entry name" value="P-loop_NTPase"/>
</dbReference>
<keyword evidence="2" id="KW-0547">Nucleotide-binding</keyword>
<keyword evidence="2" id="KW-0378">Hydrolase</keyword>
<evidence type="ECO:0000313" key="2">
    <source>
        <dbReference type="EMBL" id="OAO13437.1"/>
    </source>
</evidence>
<keyword evidence="3" id="KW-1185">Reference proteome</keyword>
<sequence>MGMNCNIDEEKMKGDYRIVSGAWDSIENAILAEAQKITQHYKERIQLLILCPSRERVYSLFSKMCYALRDTQLVCHASVGSLKMERDLKAIHFGVDILIVTPGRFARIYYGNENCFDEVQSLLLVEAEVLFMRSMVMNTKYCLSSLHCRSVSVFISAENTENAGVCSADKVQSVLSDSFHYTLSSTLSLPATEEKEAESTALLPASYYALPDEDSLSVTKRVPYVLHVLPRLFSLPSVTLVAICSHSEYNLNYLLSFLLENKSEMDVQNLHILCLTETNIHREIRSRLRFLREAERNPSVRAVVIVNDNLLPLFRDVSFHALIHFDLPLSKTSFFQRQSCLAVTTNTPLCHTFLVTSNQIQSIRLLYANQEHLLSAVEDFGDVSVEKRMGEQFAKKKKELRDGVMDAQEINIDQLTPEQEHALFYQNEKSEIVKPDEKKYVELDLNDLDAGDLDDIDAQLESVERPPQQRCVPMIPTDLSHSVFNPFFNPGVMHCFSKSYSPF</sequence>
<dbReference type="OrthoDB" id="10444347at2759"/>
<dbReference type="Gene3D" id="3.40.50.300">
    <property type="entry name" value="P-loop containing nucleotide triphosphate hydrolases"/>
    <property type="match status" value="1"/>
</dbReference>
<dbReference type="Pfam" id="PF00270">
    <property type="entry name" value="DEAD"/>
    <property type="match status" value="1"/>
</dbReference>
<name>A0A196SBE8_BLAHN</name>
<reference evidence="2 3" key="1">
    <citation type="submission" date="2016-05" db="EMBL/GenBank/DDBJ databases">
        <title>Nuclear genome of Blastocystis sp. subtype 1 NandII.</title>
        <authorList>
            <person name="Gentekaki E."/>
            <person name="Curtis B."/>
            <person name="Stairs C."/>
            <person name="Eme L."/>
            <person name="Herman E."/>
            <person name="Klimes V."/>
            <person name="Arias M.C."/>
            <person name="Elias M."/>
            <person name="Hilliou F."/>
            <person name="Klute M."/>
            <person name="Malik S.-B."/>
            <person name="Pightling A."/>
            <person name="Rachubinski R."/>
            <person name="Salas D."/>
            <person name="Schlacht A."/>
            <person name="Suga H."/>
            <person name="Archibald J."/>
            <person name="Ball S.G."/>
            <person name="Clark G."/>
            <person name="Dacks J."/>
            <person name="Van Der Giezen M."/>
            <person name="Tsaousis A."/>
            <person name="Roger A."/>
        </authorList>
    </citation>
    <scope>NUCLEOTIDE SEQUENCE [LARGE SCALE GENOMIC DNA]</scope>
    <source>
        <strain evidence="3">ATCC 50177 / NandII</strain>
    </source>
</reference>
<dbReference type="GO" id="GO:0005524">
    <property type="term" value="F:ATP binding"/>
    <property type="evidence" value="ECO:0007669"/>
    <property type="project" value="InterPro"/>
</dbReference>
<dbReference type="EMBL" id="LXWW01000397">
    <property type="protein sequence ID" value="OAO13437.1"/>
    <property type="molecule type" value="Genomic_DNA"/>
</dbReference>
<organism evidence="2 3">
    <name type="scientific">Blastocystis sp. subtype 1 (strain ATCC 50177 / NandII)</name>
    <dbReference type="NCBI Taxonomy" id="478820"/>
    <lineage>
        <taxon>Eukaryota</taxon>
        <taxon>Sar</taxon>
        <taxon>Stramenopiles</taxon>
        <taxon>Bigyra</taxon>
        <taxon>Opalozoa</taxon>
        <taxon>Opalinata</taxon>
        <taxon>Blastocystidae</taxon>
        <taxon>Blastocystis</taxon>
    </lineage>
</organism>
<keyword evidence="2" id="KW-0067">ATP-binding</keyword>
<dbReference type="InterPro" id="IPR011545">
    <property type="entry name" value="DEAD/DEAH_box_helicase_dom"/>
</dbReference>
<dbReference type="GO" id="GO:0004386">
    <property type="term" value="F:helicase activity"/>
    <property type="evidence" value="ECO:0007669"/>
    <property type="project" value="UniProtKB-KW"/>
</dbReference>
<keyword evidence="2" id="KW-0347">Helicase</keyword>
<comment type="caution">
    <text evidence="2">The sequence shown here is derived from an EMBL/GenBank/DDBJ whole genome shotgun (WGS) entry which is preliminary data.</text>
</comment>
<dbReference type="GO" id="GO:0003676">
    <property type="term" value="F:nucleic acid binding"/>
    <property type="evidence" value="ECO:0007669"/>
    <property type="project" value="InterPro"/>
</dbReference>
<feature type="domain" description="DEAD/DEAH-box helicase" evidence="1">
    <location>
        <begin position="31"/>
        <end position="157"/>
    </location>
</feature>
<accession>A0A196SBE8</accession>
<proteinExistence type="predicted"/>
<evidence type="ECO:0000313" key="3">
    <source>
        <dbReference type="Proteomes" id="UP000078348"/>
    </source>
</evidence>
<dbReference type="Proteomes" id="UP000078348">
    <property type="component" value="Unassembled WGS sequence"/>
</dbReference>
<gene>
    <name evidence="2" type="ORF">AV274_4882</name>
</gene>
<protein>
    <submittedName>
        <fullName evidence="2">RhlE ATP-dependent RNA helicase</fullName>
    </submittedName>
</protein>
<evidence type="ECO:0000259" key="1">
    <source>
        <dbReference type="Pfam" id="PF00270"/>
    </source>
</evidence>